<accession>B7PLK5</accession>
<evidence type="ECO:0000313" key="2">
    <source>
        <dbReference type="EMBL" id="EEC07477.1"/>
    </source>
</evidence>
<dbReference type="PaxDb" id="6945-B7PLK5"/>
<gene>
    <name evidence="2" type="ORF">IscW_ISCW018833</name>
</gene>
<dbReference type="HOGENOM" id="CLU_1998219_0_0_1"/>
<sequence length="125" mass="14707">LAQDRRVIRTIWKRFVLVSGSRCGTRHPVYHVRTGEHRRNLERRSRGRPIADGPPEQGTPAVVPTPVEREQRRRRLPHHGTRRQRIQLRRLSPTKLRRAPNSLPIHARICIELEPELTIKTVMFL</sequence>
<dbReference type="AlphaFoldDB" id="B7PLK5"/>
<feature type="compositionally biased region" description="Basic and acidic residues" evidence="1">
    <location>
        <begin position="35"/>
        <end position="44"/>
    </location>
</feature>
<proteinExistence type="predicted"/>
<evidence type="ECO:0000256" key="1">
    <source>
        <dbReference type="SAM" id="MobiDB-lite"/>
    </source>
</evidence>
<feature type="region of interest" description="Disordered" evidence="1">
    <location>
        <begin position="35"/>
        <end position="91"/>
    </location>
</feature>
<protein>
    <submittedName>
        <fullName evidence="2">Uncharacterized protein</fullName>
    </submittedName>
</protein>
<feature type="non-terminal residue" evidence="2">
    <location>
        <position position="1"/>
    </location>
</feature>
<name>B7PLK5_IXOSC</name>
<feature type="compositionally biased region" description="Basic residues" evidence="1">
    <location>
        <begin position="72"/>
        <end position="88"/>
    </location>
</feature>
<feature type="non-terminal residue" evidence="2">
    <location>
        <position position="125"/>
    </location>
</feature>
<dbReference type="EMBL" id="DS740966">
    <property type="protein sequence ID" value="EEC07477.1"/>
    <property type="molecule type" value="Genomic_DNA"/>
</dbReference>
<dbReference type="VEuPathDB" id="VectorBase:ISCI018833"/>
<organism>
    <name type="scientific">Ixodes scapularis</name>
    <name type="common">Black-legged tick</name>
    <name type="synonym">Deer tick</name>
    <dbReference type="NCBI Taxonomy" id="6945"/>
    <lineage>
        <taxon>Eukaryota</taxon>
        <taxon>Metazoa</taxon>
        <taxon>Ecdysozoa</taxon>
        <taxon>Arthropoda</taxon>
        <taxon>Chelicerata</taxon>
        <taxon>Arachnida</taxon>
        <taxon>Acari</taxon>
        <taxon>Parasitiformes</taxon>
        <taxon>Ixodida</taxon>
        <taxon>Ixodoidea</taxon>
        <taxon>Ixodidae</taxon>
        <taxon>Ixodinae</taxon>
        <taxon>Ixodes</taxon>
    </lineage>
</organism>
<reference evidence="2" key="1">
    <citation type="submission" date="2008-03" db="EMBL/GenBank/DDBJ databases">
        <title>Annotation of Ixodes scapularis.</title>
        <authorList>
            <consortium name="Ixodes scapularis Genome Project Consortium"/>
            <person name="Caler E."/>
            <person name="Hannick L.I."/>
            <person name="Bidwell S."/>
            <person name="Joardar V."/>
            <person name="Thiagarajan M."/>
            <person name="Amedeo P."/>
            <person name="Galinsky K.J."/>
            <person name="Schobel S."/>
            <person name="Inman J."/>
            <person name="Hostetler J."/>
            <person name="Miller J."/>
            <person name="Hammond M."/>
            <person name="Megy K."/>
            <person name="Lawson D."/>
            <person name="Kodira C."/>
            <person name="Sutton G."/>
            <person name="Meyer J."/>
            <person name="Hill C.A."/>
            <person name="Birren B."/>
            <person name="Nene V."/>
            <person name="Collins F."/>
            <person name="Alarcon-Chaidez F."/>
            <person name="Wikel S."/>
            <person name="Strausberg R."/>
        </authorList>
    </citation>
    <scope>NUCLEOTIDE SEQUENCE [LARGE SCALE GENOMIC DNA]</scope>
    <source>
        <strain evidence="2">Wikel colony</strain>
    </source>
</reference>
<dbReference type="VEuPathDB" id="VectorBase:ISCW018833"/>